<evidence type="ECO:0000256" key="2">
    <source>
        <dbReference type="ARBA" id="ARBA00022737"/>
    </source>
</evidence>
<dbReference type="EMBL" id="CAJVQA010024199">
    <property type="protein sequence ID" value="CAG8781491.1"/>
    <property type="molecule type" value="Genomic_DNA"/>
</dbReference>
<dbReference type="Proteomes" id="UP000789759">
    <property type="component" value="Unassembled WGS sequence"/>
</dbReference>
<keyword evidence="5" id="KW-1185">Reference proteome</keyword>
<comment type="caution">
    <text evidence="4">The sequence shown here is derived from an EMBL/GenBank/DDBJ whole genome shotgun (WGS) entry which is preliminary data.</text>
</comment>
<keyword evidence="1" id="KW-0880">Kelch repeat</keyword>
<keyword evidence="2" id="KW-0677">Repeat</keyword>
<evidence type="ECO:0000256" key="1">
    <source>
        <dbReference type="ARBA" id="ARBA00022441"/>
    </source>
</evidence>
<organism evidence="4 5">
    <name type="scientific">Cetraspora pellucida</name>
    <dbReference type="NCBI Taxonomy" id="1433469"/>
    <lineage>
        <taxon>Eukaryota</taxon>
        <taxon>Fungi</taxon>
        <taxon>Fungi incertae sedis</taxon>
        <taxon>Mucoromycota</taxon>
        <taxon>Glomeromycotina</taxon>
        <taxon>Glomeromycetes</taxon>
        <taxon>Diversisporales</taxon>
        <taxon>Gigasporaceae</taxon>
        <taxon>Cetraspora</taxon>
    </lineage>
</organism>
<feature type="signal peptide" evidence="3">
    <location>
        <begin position="1"/>
        <end position="21"/>
    </location>
</feature>
<gene>
    <name evidence="4" type="ORF">CPELLU_LOCUS16417</name>
</gene>
<dbReference type="InterPro" id="IPR015915">
    <property type="entry name" value="Kelch-typ_b-propeller"/>
</dbReference>
<name>A0A9N9JGN9_9GLOM</name>
<keyword evidence="3" id="KW-0732">Signal</keyword>
<feature type="non-terminal residue" evidence="4">
    <location>
        <position position="1"/>
    </location>
</feature>
<evidence type="ECO:0000256" key="3">
    <source>
        <dbReference type="SAM" id="SignalP"/>
    </source>
</evidence>
<evidence type="ECO:0000313" key="4">
    <source>
        <dbReference type="EMBL" id="CAG8781491.1"/>
    </source>
</evidence>
<sequence>MYTSWFLILTYLILILVCTKSASYNPVGRTEFGSGLVSNKVYYYGGYDHGDKRYNDFFYIDLTKPFSSSSPQYQFMKNFDNYYRNGAATISHSNQLFMFGGDFVIGAEMNTPLFRLCIIQSLSTNPEIVPVPDTPSTPSSRKWHTSVIDHMNKKIYVWGGITVTGLSMDYSFLNFTKNNETMYDRIMYIFDITQSVWTSNPTQNPPIGRCLHTATFVPDGRIIMIGGATNSDVGKTAKKNGFIPSIIHHSATLLPDNKSIIIYGGSNESGYSGLAILNLSSYAWTVISPTGNAPPIISSGHEATLYFDVIIFSFGEYFLSNNTRHLIHPAIRLLNISNGQYRWVDSYTPPPIATQSLNSNNSNKIIIIGFLI</sequence>
<feature type="chain" id="PRO_5040506599" evidence="3">
    <location>
        <begin position="22"/>
        <end position="372"/>
    </location>
</feature>
<evidence type="ECO:0000313" key="5">
    <source>
        <dbReference type="Proteomes" id="UP000789759"/>
    </source>
</evidence>
<dbReference type="Gene3D" id="2.120.10.80">
    <property type="entry name" value="Kelch-type beta propeller"/>
    <property type="match status" value="2"/>
</dbReference>
<proteinExistence type="predicted"/>
<accession>A0A9N9JGN9</accession>
<dbReference type="InterPro" id="IPR011043">
    <property type="entry name" value="Gal_Oxase/kelch_b-propeller"/>
</dbReference>
<dbReference type="PANTHER" id="PTHR46093:SF18">
    <property type="entry name" value="FIBRONECTIN TYPE-III DOMAIN-CONTAINING PROTEIN"/>
    <property type="match status" value="1"/>
</dbReference>
<protein>
    <submittedName>
        <fullName evidence="4">20913_t:CDS:1</fullName>
    </submittedName>
</protein>
<dbReference type="SUPFAM" id="SSF50965">
    <property type="entry name" value="Galactose oxidase, central domain"/>
    <property type="match status" value="2"/>
</dbReference>
<reference evidence="4" key="1">
    <citation type="submission" date="2021-06" db="EMBL/GenBank/DDBJ databases">
        <authorList>
            <person name="Kallberg Y."/>
            <person name="Tangrot J."/>
            <person name="Rosling A."/>
        </authorList>
    </citation>
    <scope>NUCLEOTIDE SEQUENCE</scope>
    <source>
        <strain evidence="4">FL966</strain>
    </source>
</reference>
<dbReference type="AlphaFoldDB" id="A0A9N9JGN9"/>
<dbReference type="OrthoDB" id="432528at2759"/>
<dbReference type="PANTHER" id="PTHR46093">
    <property type="entry name" value="ACYL-COA-BINDING DOMAIN-CONTAINING PROTEIN 5"/>
    <property type="match status" value="1"/>
</dbReference>